<organism evidence="1 2">
    <name type="scientific">Portunus trituberculatus</name>
    <name type="common">Swimming crab</name>
    <name type="synonym">Neptunus trituberculatus</name>
    <dbReference type="NCBI Taxonomy" id="210409"/>
    <lineage>
        <taxon>Eukaryota</taxon>
        <taxon>Metazoa</taxon>
        <taxon>Ecdysozoa</taxon>
        <taxon>Arthropoda</taxon>
        <taxon>Crustacea</taxon>
        <taxon>Multicrustacea</taxon>
        <taxon>Malacostraca</taxon>
        <taxon>Eumalacostraca</taxon>
        <taxon>Eucarida</taxon>
        <taxon>Decapoda</taxon>
        <taxon>Pleocyemata</taxon>
        <taxon>Brachyura</taxon>
        <taxon>Eubrachyura</taxon>
        <taxon>Portunoidea</taxon>
        <taxon>Portunidae</taxon>
        <taxon>Portuninae</taxon>
        <taxon>Portunus</taxon>
    </lineage>
</organism>
<evidence type="ECO:0000313" key="2">
    <source>
        <dbReference type="Proteomes" id="UP000324222"/>
    </source>
</evidence>
<evidence type="ECO:0000313" key="1">
    <source>
        <dbReference type="EMBL" id="MPC94840.1"/>
    </source>
</evidence>
<reference evidence="1 2" key="1">
    <citation type="submission" date="2019-05" db="EMBL/GenBank/DDBJ databases">
        <title>Another draft genome of Portunus trituberculatus and its Hox gene families provides insights of decapod evolution.</title>
        <authorList>
            <person name="Jeong J.-H."/>
            <person name="Song I."/>
            <person name="Kim S."/>
            <person name="Choi T."/>
            <person name="Kim D."/>
            <person name="Ryu S."/>
            <person name="Kim W."/>
        </authorList>
    </citation>
    <scope>NUCLEOTIDE SEQUENCE [LARGE SCALE GENOMIC DNA]</scope>
    <source>
        <tissue evidence="1">Muscle</tissue>
    </source>
</reference>
<dbReference type="EMBL" id="VSRR010100030">
    <property type="protein sequence ID" value="MPC94840.1"/>
    <property type="molecule type" value="Genomic_DNA"/>
</dbReference>
<gene>
    <name evidence="1" type="ORF">E2C01_090028</name>
</gene>
<comment type="caution">
    <text evidence="1">The sequence shown here is derived from an EMBL/GenBank/DDBJ whole genome shotgun (WGS) entry which is preliminary data.</text>
</comment>
<sequence>MGNGGRYGARDTT</sequence>
<protein>
    <submittedName>
        <fullName evidence="1">Uncharacterized protein</fullName>
    </submittedName>
</protein>
<proteinExistence type="predicted"/>
<dbReference type="Proteomes" id="UP000324222">
    <property type="component" value="Unassembled WGS sequence"/>
</dbReference>
<keyword evidence="2" id="KW-1185">Reference proteome</keyword>
<accession>A0A5B7JDL8</accession>
<name>A0A5B7JDL8_PORTR</name>